<dbReference type="Gene3D" id="2.130.10.10">
    <property type="entry name" value="YVTN repeat-like/Quinoprotein amine dehydrogenase"/>
    <property type="match status" value="1"/>
</dbReference>
<dbReference type="InterPro" id="IPR015943">
    <property type="entry name" value="WD40/YVTN_repeat-like_dom_sf"/>
</dbReference>
<evidence type="ECO:0000256" key="6">
    <source>
        <dbReference type="ARBA" id="ARBA00023263"/>
    </source>
</evidence>
<evidence type="ECO:0000313" key="11">
    <source>
        <dbReference type="Proteomes" id="UP000566995"/>
    </source>
</evidence>
<dbReference type="AlphaFoldDB" id="A0A7W7KQI3"/>
<evidence type="ECO:0000256" key="1">
    <source>
        <dbReference type="ARBA" id="ARBA00004561"/>
    </source>
</evidence>
<feature type="region of interest" description="Disordered" evidence="7">
    <location>
        <begin position="1053"/>
        <end position="1092"/>
    </location>
</feature>
<proteinExistence type="inferred from homology"/>
<reference evidence="10 11" key="1">
    <citation type="submission" date="2020-08" db="EMBL/GenBank/DDBJ databases">
        <title>Functional genomics of gut bacteria from endangered species of beetles.</title>
        <authorList>
            <person name="Carlos-Shanley C."/>
        </authorList>
    </citation>
    <scope>NUCLEOTIDE SEQUENCE [LARGE SCALE GENOMIC DNA]</scope>
    <source>
        <strain evidence="10 11">S00179</strain>
    </source>
</reference>
<dbReference type="InterPro" id="IPR011047">
    <property type="entry name" value="Quinoprotein_ADH-like_sf"/>
</dbReference>
<accession>A0A7W7KQI3</accession>
<keyword evidence="4" id="KW-0479">Metal-binding</keyword>
<dbReference type="Pfam" id="PF05567">
    <property type="entry name" value="T4P_PilY1"/>
    <property type="match status" value="1"/>
</dbReference>
<evidence type="ECO:0000259" key="9">
    <source>
        <dbReference type="Pfam" id="PF05567"/>
    </source>
</evidence>
<keyword evidence="6" id="KW-0281">Fimbrium</keyword>
<feature type="signal peptide" evidence="8">
    <location>
        <begin position="1"/>
        <end position="16"/>
    </location>
</feature>
<dbReference type="InterPro" id="IPR008707">
    <property type="entry name" value="B-propeller_PilY1"/>
</dbReference>
<feature type="compositionally biased region" description="Basic and acidic residues" evidence="7">
    <location>
        <begin position="1083"/>
        <end position="1092"/>
    </location>
</feature>
<organism evidence="10 11">
    <name type="scientific">Pseudomonas nitroreducens</name>
    <dbReference type="NCBI Taxonomy" id="46680"/>
    <lineage>
        <taxon>Bacteria</taxon>
        <taxon>Pseudomonadati</taxon>
        <taxon>Pseudomonadota</taxon>
        <taxon>Gammaproteobacteria</taxon>
        <taxon>Pseudomonadales</taxon>
        <taxon>Pseudomonadaceae</taxon>
        <taxon>Pseudomonas</taxon>
    </lineage>
</organism>
<evidence type="ECO:0000313" key="10">
    <source>
        <dbReference type="EMBL" id="MBB4866608.1"/>
    </source>
</evidence>
<name>A0A7W7KQI3_PSENT</name>
<evidence type="ECO:0000256" key="8">
    <source>
        <dbReference type="SAM" id="SignalP"/>
    </source>
</evidence>
<evidence type="ECO:0000256" key="7">
    <source>
        <dbReference type="SAM" id="MobiDB-lite"/>
    </source>
</evidence>
<evidence type="ECO:0000256" key="2">
    <source>
        <dbReference type="ARBA" id="ARBA00008387"/>
    </source>
</evidence>
<comment type="caution">
    <text evidence="10">The sequence shown here is derived from an EMBL/GenBank/DDBJ whole genome shotgun (WGS) entry which is preliminary data.</text>
</comment>
<keyword evidence="8" id="KW-0732">Signal</keyword>
<keyword evidence="3" id="KW-1029">Fimbrium biogenesis</keyword>
<comment type="subcellular location">
    <subcellularLocation>
        <location evidence="1">Fimbrium</location>
    </subcellularLocation>
</comment>
<feature type="domain" description="PilY1 beta-propeller" evidence="9">
    <location>
        <begin position="635"/>
        <end position="948"/>
    </location>
</feature>
<protein>
    <submittedName>
        <fullName evidence="10">Type IV pilus assembly protein PilY1</fullName>
    </submittedName>
</protein>
<dbReference type="GO" id="GO:0009289">
    <property type="term" value="C:pilus"/>
    <property type="evidence" value="ECO:0007669"/>
    <property type="project" value="UniProtKB-SubCell"/>
</dbReference>
<evidence type="ECO:0000256" key="4">
    <source>
        <dbReference type="ARBA" id="ARBA00022723"/>
    </source>
</evidence>
<evidence type="ECO:0000256" key="3">
    <source>
        <dbReference type="ARBA" id="ARBA00022558"/>
    </source>
</evidence>
<evidence type="ECO:0000256" key="5">
    <source>
        <dbReference type="ARBA" id="ARBA00022837"/>
    </source>
</evidence>
<dbReference type="SUPFAM" id="SSF50998">
    <property type="entry name" value="Quinoprotein alcohol dehydrogenase-like"/>
    <property type="match status" value="1"/>
</dbReference>
<dbReference type="GO" id="GO:0046872">
    <property type="term" value="F:metal ion binding"/>
    <property type="evidence" value="ECO:0007669"/>
    <property type="project" value="UniProtKB-KW"/>
</dbReference>
<dbReference type="EMBL" id="JACHLI010000029">
    <property type="protein sequence ID" value="MBB4866608.1"/>
    <property type="molecule type" value="Genomic_DNA"/>
</dbReference>
<keyword evidence="5" id="KW-0106">Calcium</keyword>
<comment type="similarity">
    <text evidence="2">Belongs to the PilY1 family.</text>
</comment>
<gene>
    <name evidence="10" type="ORF">HNP46_005513</name>
</gene>
<dbReference type="Proteomes" id="UP000566995">
    <property type="component" value="Unassembled WGS sequence"/>
</dbReference>
<sequence>MGVVALLLGLLGTASAAPISQLPLQHGGGAAGSLLLLPSTAHSAMAAAAHPGERYAPALAYVGYFDPDKCYGQEPAQLYFVPQGAALGHLCTGAWSGNFLNWATAQRLDVLRAALTGGDRYLDGGDGVTVLQKARNTRVDGQFTDRQVSAREVAGATPFSGSALYLRIAGQDRDLLFSRSPAFPGEPQEYRSGALLEASASYRLPVRVQVCVVGMLERNCRRHGPGFKPEGLLQRYAGRLRFSVVARSGGDGTAALQVEQRFIGPQRDDGSANPLAEWSAQGVLLANPDRDAGGSSGVIIYLNRFDEVGLRQADDPGESLYAAMRYLRHPGSSAAGTAAGDPISHACQRNSVLGFGSSGGAAVGEGLSRLAAPDRLLDLPQASRRVALLEGATAGGAALDFAGLAYDAHVGDLRPDLPGRQRLSLYWLPGETVASGSALWLATKYGGFSVPVGYRHGRDLPLPLAWWSDAGSPGPEHPANLLDSAAPERWHDQLQRVFVRAVEEGADGSVSLLAAGGPGELFSTRLDSARWSGDLLLWREGMAAAVWSAARRLDELSEAQLGKRNILTVRTPEPGQVARNGVSFAWSALDGAQRLALAADVGDGEQRLAYLRGSRQEERDSATSSRAYRQRDSRLGDIVHSRPAYSWHDPQPYAALPPPLGDAYREFLAGDAYRQRAPLVAVGANDGMLHGFDARDGRELFAYVPAAVFGHLRELAEPGYVHRFYVDGSPTFGNAWVAGRWRTLLVGTPGVGGRSVFALDVSDPQRLQPGSVLWEFSAPELGYSLGRPALLALASGRFVVALSSGARDLEGDEGFLWLLDAADGQALRRIRLPGAGDLGPVTAISSVGGVTADRLYLGDSRGQVWRVDLAGEDGSDSAIPASLGGGPLFQALDANGAAQAITAPLAVVDDTAGALRLLFGTGRYYRVGDDLAAPEKVDSLYGLVDNGQSIAGRSRLAPRRLAPTELGTSEDAGRGWYLDLPADGSRVIEQAQVRSGRFVLFNLITPGSDPCDDPLRHRAMLLDSSSGSEPDAARATTLAATGATLEQPSAVLLQPGEEGGVRWSTLDEQGAPRTQQLAVPNDSGRKAWQELR</sequence>
<feature type="chain" id="PRO_5031295461" evidence="8">
    <location>
        <begin position="17"/>
        <end position="1092"/>
    </location>
</feature>
<dbReference type="RefSeq" id="WP_184595249.1">
    <property type="nucleotide sequence ID" value="NZ_JACHLI010000029.1"/>
</dbReference>